<dbReference type="GO" id="GO:0005524">
    <property type="term" value="F:ATP binding"/>
    <property type="evidence" value="ECO:0007669"/>
    <property type="project" value="UniProtKB-KW"/>
</dbReference>
<feature type="transmembrane region" description="Helical" evidence="7">
    <location>
        <begin position="160"/>
        <end position="179"/>
    </location>
</feature>
<dbReference type="PROSITE" id="PS50929">
    <property type="entry name" value="ABC_TM1F"/>
    <property type="match status" value="1"/>
</dbReference>
<reference evidence="10 11" key="1">
    <citation type="submission" date="2019-11" db="EMBL/GenBank/DDBJ databases">
        <title>Eggerthellaceae novel genus isolated from the rectal contents of marmort.</title>
        <authorList>
            <person name="Zhang G."/>
        </authorList>
    </citation>
    <scope>NUCLEOTIDE SEQUENCE [LARGE SCALE GENOMIC DNA]</scope>
    <source>
        <strain evidence="11">zg-886</strain>
    </source>
</reference>
<keyword evidence="2 7" id="KW-0812">Transmembrane</keyword>
<evidence type="ECO:0000313" key="11">
    <source>
        <dbReference type="Proteomes" id="UP000636394"/>
    </source>
</evidence>
<keyword evidence="4 10" id="KW-0067">ATP-binding</keyword>
<dbReference type="SMART" id="SM00382">
    <property type="entry name" value="AAA"/>
    <property type="match status" value="1"/>
</dbReference>
<evidence type="ECO:0000256" key="2">
    <source>
        <dbReference type="ARBA" id="ARBA00022692"/>
    </source>
</evidence>
<dbReference type="Proteomes" id="UP000636394">
    <property type="component" value="Unassembled WGS sequence"/>
</dbReference>
<accession>A0ABX0IJL0</accession>
<feature type="transmembrane region" description="Helical" evidence="7">
    <location>
        <begin position="274"/>
        <end position="291"/>
    </location>
</feature>
<keyword evidence="3" id="KW-0547">Nucleotide-binding</keyword>
<dbReference type="InterPro" id="IPR036640">
    <property type="entry name" value="ABC1_TM_sf"/>
</dbReference>
<dbReference type="PROSITE" id="PS00211">
    <property type="entry name" value="ABC_TRANSPORTER_1"/>
    <property type="match status" value="1"/>
</dbReference>
<dbReference type="Gene3D" id="1.20.1560.10">
    <property type="entry name" value="ABC transporter type 1, transmembrane domain"/>
    <property type="match status" value="1"/>
</dbReference>
<feature type="transmembrane region" description="Helical" evidence="7">
    <location>
        <begin position="247"/>
        <end position="268"/>
    </location>
</feature>
<evidence type="ECO:0000256" key="5">
    <source>
        <dbReference type="ARBA" id="ARBA00022989"/>
    </source>
</evidence>
<evidence type="ECO:0000256" key="6">
    <source>
        <dbReference type="ARBA" id="ARBA00023136"/>
    </source>
</evidence>
<comment type="caution">
    <text evidence="10">The sequence shown here is derived from an EMBL/GenBank/DDBJ whole genome shotgun (WGS) entry which is preliminary data.</text>
</comment>
<dbReference type="EMBL" id="WPCR01000011">
    <property type="protein sequence ID" value="NHM14750.1"/>
    <property type="molecule type" value="Genomic_DNA"/>
</dbReference>
<dbReference type="PANTHER" id="PTHR24221">
    <property type="entry name" value="ATP-BINDING CASSETTE SUB-FAMILY B"/>
    <property type="match status" value="1"/>
</dbReference>
<dbReference type="Gene3D" id="3.40.50.300">
    <property type="entry name" value="P-loop containing nucleotide triphosphate hydrolases"/>
    <property type="match status" value="1"/>
</dbReference>
<dbReference type="SUPFAM" id="SSF90123">
    <property type="entry name" value="ABC transporter transmembrane region"/>
    <property type="match status" value="1"/>
</dbReference>
<feature type="domain" description="ABC transporter" evidence="8">
    <location>
        <begin position="338"/>
        <end position="571"/>
    </location>
</feature>
<evidence type="ECO:0000256" key="1">
    <source>
        <dbReference type="ARBA" id="ARBA00004651"/>
    </source>
</evidence>
<dbReference type="InterPro" id="IPR003593">
    <property type="entry name" value="AAA+_ATPase"/>
</dbReference>
<gene>
    <name evidence="10" type="ORF">GMI68_08260</name>
</gene>
<evidence type="ECO:0000256" key="4">
    <source>
        <dbReference type="ARBA" id="ARBA00022840"/>
    </source>
</evidence>
<sequence>MLRLIHQIMLFAGSYAPRIRVSYIFAFLKSLCANGPVIVAIVLVNMLLEGTLEPSGCVVAGVVLLLLIVLQSVFQNIVDRLQSAAGYLMFADARMKLATHLRHLPMGYFTAGNLGKISSVLSADMVFVEEQSMDVLSQVISDVFAQIIIVAFMFWLHPIIGFAALATVFAAVVVAQFMNREALGESVNRQQAIEQLTGAVLEYAEGIAVNKSFNRAGVGARELREAFAESRDHNLSFERFISPWQRALLVIYAIGMSAVVALCVWLYGQGAMEPGNFIGVMFFAFSLFAPLKHMYSLDGTAAIMKVSLDRVQSVLDEEEIEDNGKKVLPASSEDVPEIEFRNVSFSYEDEEVLHDVSFTVHVGETVALVGQSGSGKTTLTNLLARFWDVSSGQVLVRGVDVRELSSEVLMGVLSMVFQRVYLFEDTVRANLSMGAPEASDKRIVQAAEKAQCLNFIMKLPYGFDTVIGEGASTLSGGEAQRLSIARCILKDAPIVILDEATANLDADNESAIQQAMSELCRDKTTIVIAHHLSTIMSADKIVVLDSGRVAEMGSHEELIARDGMYAKMVAAELTAGVWSSCKEEA</sequence>
<dbReference type="PROSITE" id="PS50893">
    <property type="entry name" value="ABC_TRANSPORTER_2"/>
    <property type="match status" value="1"/>
</dbReference>
<dbReference type="InterPro" id="IPR011527">
    <property type="entry name" value="ABC1_TM_dom"/>
</dbReference>
<dbReference type="InterPro" id="IPR039421">
    <property type="entry name" value="Type_1_exporter"/>
</dbReference>
<proteinExistence type="predicted"/>
<protein>
    <submittedName>
        <fullName evidence="10">ATP-binding cassette domain-containing protein</fullName>
    </submittedName>
</protein>
<dbReference type="CDD" id="cd07346">
    <property type="entry name" value="ABC_6TM_exporters"/>
    <property type="match status" value="1"/>
</dbReference>
<dbReference type="PANTHER" id="PTHR24221:SF397">
    <property type="entry name" value="ABC TRANSPORTER, ATP-BINDING TRANSMEMBRANE PROTEIN"/>
    <property type="match status" value="1"/>
</dbReference>
<dbReference type="Pfam" id="PF00664">
    <property type="entry name" value="ABC_membrane"/>
    <property type="match status" value="1"/>
</dbReference>
<organism evidence="10 11">
    <name type="scientific">Xiamenia xianingshaonis</name>
    <dbReference type="NCBI Taxonomy" id="2682776"/>
    <lineage>
        <taxon>Bacteria</taxon>
        <taxon>Bacillati</taxon>
        <taxon>Actinomycetota</taxon>
        <taxon>Coriobacteriia</taxon>
        <taxon>Eggerthellales</taxon>
        <taxon>Eggerthellaceae</taxon>
        <taxon>Xiamenia</taxon>
    </lineage>
</organism>
<feature type="transmembrane region" description="Helical" evidence="7">
    <location>
        <begin position="58"/>
        <end position="78"/>
    </location>
</feature>
<dbReference type="InterPro" id="IPR017871">
    <property type="entry name" value="ABC_transporter-like_CS"/>
</dbReference>
<dbReference type="SUPFAM" id="SSF52540">
    <property type="entry name" value="P-loop containing nucleoside triphosphate hydrolases"/>
    <property type="match status" value="1"/>
</dbReference>
<dbReference type="InterPro" id="IPR027417">
    <property type="entry name" value="P-loop_NTPase"/>
</dbReference>
<feature type="domain" description="ABC transmembrane type-1" evidence="9">
    <location>
        <begin position="24"/>
        <end position="294"/>
    </location>
</feature>
<dbReference type="RefSeq" id="WP_165059321.1">
    <property type="nucleotide sequence ID" value="NZ_WPCR01000011.1"/>
</dbReference>
<evidence type="ECO:0000256" key="7">
    <source>
        <dbReference type="SAM" id="Phobius"/>
    </source>
</evidence>
<keyword evidence="11" id="KW-1185">Reference proteome</keyword>
<dbReference type="Pfam" id="PF00005">
    <property type="entry name" value="ABC_tran"/>
    <property type="match status" value="1"/>
</dbReference>
<dbReference type="InterPro" id="IPR003439">
    <property type="entry name" value="ABC_transporter-like_ATP-bd"/>
</dbReference>
<evidence type="ECO:0000259" key="8">
    <source>
        <dbReference type="PROSITE" id="PS50893"/>
    </source>
</evidence>
<name>A0ABX0IJL0_9ACTN</name>
<keyword evidence="6 7" id="KW-0472">Membrane</keyword>
<evidence type="ECO:0000256" key="3">
    <source>
        <dbReference type="ARBA" id="ARBA00022741"/>
    </source>
</evidence>
<feature type="transmembrane region" description="Helical" evidence="7">
    <location>
        <begin position="21"/>
        <end position="46"/>
    </location>
</feature>
<keyword evidence="5 7" id="KW-1133">Transmembrane helix</keyword>
<comment type="subcellular location">
    <subcellularLocation>
        <location evidence="1">Cell membrane</location>
        <topology evidence="1">Multi-pass membrane protein</topology>
    </subcellularLocation>
</comment>
<evidence type="ECO:0000313" key="10">
    <source>
        <dbReference type="EMBL" id="NHM14750.1"/>
    </source>
</evidence>
<evidence type="ECO:0000259" key="9">
    <source>
        <dbReference type="PROSITE" id="PS50929"/>
    </source>
</evidence>